<protein>
    <submittedName>
        <fullName evidence="2">Axonemal 84 kDa protein</fullName>
    </submittedName>
</protein>
<reference evidence="2" key="1">
    <citation type="submission" date="2023-04" db="EMBL/GenBank/DDBJ databases">
        <title>Chromosome-level genome of Chaenocephalus aceratus.</title>
        <authorList>
            <person name="Park H."/>
        </authorList>
    </citation>
    <scope>NUCLEOTIDE SEQUENCE</scope>
    <source>
        <strain evidence="2">DE</strain>
        <tissue evidence="2">Muscle</tissue>
    </source>
</reference>
<evidence type="ECO:0000256" key="1">
    <source>
        <dbReference type="SAM" id="MobiDB-lite"/>
    </source>
</evidence>
<dbReference type="EMBL" id="JASDAP010000034">
    <property type="protein sequence ID" value="KAK1876136.1"/>
    <property type="molecule type" value="Genomic_DNA"/>
</dbReference>
<organism evidence="2 3">
    <name type="scientific">Dissostichus eleginoides</name>
    <name type="common">Patagonian toothfish</name>
    <name type="synonym">Dissostichus amissus</name>
    <dbReference type="NCBI Taxonomy" id="100907"/>
    <lineage>
        <taxon>Eukaryota</taxon>
        <taxon>Metazoa</taxon>
        <taxon>Chordata</taxon>
        <taxon>Craniata</taxon>
        <taxon>Vertebrata</taxon>
        <taxon>Euteleostomi</taxon>
        <taxon>Actinopterygii</taxon>
        <taxon>Neopterygii</taxon>
        <taxon>Teleostei</taxon>
        <taxon>Neoteleostei</taxon>
        <taxon>Acanthomorphata</taxon>
        <taxon>Eupercaria</taxon>
        <taxon>Perciformes</taxon>
        <taxon>Notothenioidei</taxon>
        <taxon>Nototheniidae</taxon>
        <taxon>Dissostichus</taxon>
    </lineage>
</organism>
<name>A0AAD9B3Q9_DISEL</name>
<feature type="compositionally biased region" description="Polar residues" evidence="1">
    <location>
        <begin position="138"/>
        <end position="147"/>
    </location>
</feature>
<dbReference type="AlphaFoldDB" id="A0AAD9B3Q9"/>
<keyword evidence="3" id="KW-1185">Reference proteome</keyword>
<evidence type="ECO:0000313" key="2">
    <source>
        <dbReference type="EMBL" id="KAK1876136.1"/>
    </source>
</evidence>
<accession>A0AAD9B3Q9</accession>
<comment type="caution">
    <text evidence="2">The sequence shown here is derived from an EMBL/GenBank/DDBJ whole genome shotgun (WGS) entry which is preliminary data.</text>
</comment>
<proteinExistence type="predicted"/>
<evidence type="ECO:0000313" key="3">
    <source>
        <dbReference type="Proteomes" id="UP001228049"/>
    </source>
</evidence>
<sequence length="212" mass="23820">MFFRTKRGVAHLADPGEEDRCFQNKSVLTLLTQVRRTDVFQNKSVLTLLTQVRRTDVFQNKSVELLTLLTQVRRTDVFQNKSVLTLLTQVRRTDVFQNKSVVAHLADPGEKTDAFHNKSVLTLWTQVRRRSCSLTASCRASSRTLSGNPEGRRTGSPLKEPAGQEAPSDRAERTTWNTVPPLGTGEPQGQRALLLEEVLVQKMGNSSMEPMQ</sequence>
<feature type="region of interest" description="Disordered" evidence="1">
    <location>
        <begin position="138"/>
        <end position="189"/>
    </location>
</feature>
<gene>
    <name evidence="2" type="ORF">KUDE01_015583</name>
</gene>
<dbReference type="Proteomes" id="UP001228049">
    <property type="component" value="Unassembled WGS sequence"/>
</dbReference>